<organism evidence="1 2">
    <name type="scientific">Aspergillus keveii</name>
    <dbReference type="NCBI Taxonomy" id="714993"/>
    <lineage>
        <taxon>Eukaryota</taxon>
        <taxon>Fungi</taxon>
        <taxon>Dikarya</taxon>
        <taxon>Ascomycota</taxon>
        <taxon>Pezizomycotina</taxon>
        <taxon>Eurotiomycetes</taxon>
        <taxon>Eurotiomycetidae</taxon>
        <taxon>Eurotiales</taxon>
        <taxon>Aspergillaceae</taxon>
        <taxon>Aspergillus</taxon>
        <taxon>Aspergillus subgen. Nidulantes</taxon>
    </lineage>
</organism>
<reference evidence="1 2" key="1">
    <citation type="submission" date="2024-07" db="EMBL/GenBank/DDBJ databases">
        <title>Section-level genome sequencing and comparative genomics of Aspergillus sections Usti and Cavernicolus.</title>
        <authorList>
            <consortium name="Lawrence Berkeley National Laboratory"/>
            <person name="Nybo J.L."/>
            <person name="Vesth T.C."/>
            <person name="Theobald S."/>
            <person name="Frisvad J.C."/>
            <person name="Larsen T.O."/>
            <person name="Kjaerboelling I."/>
            <person name="Rothschild-Mancinelli K."/>
            <person name="Lyhne E.K."/>
            <person name="Kogle M.E."/>
            <person name="Barry K."/>
            <person name="Clum A."/>
            <person name="Na H."/>
            <person name="Ledsgaard L."/>
            <person name="Lin J."/>
            <person name="Lipzen A."/>
            <person name="Kuo A."/>
            <person name="Riley R."/>
            <person name="Mondo S."/>
            <person name="Labutti K."/>
            <person name="Haridas S."/>
            <person name="Pangalinan J."/>
            <person name="Salamov A.A."/>
            <person name="Simmons B.A."/>
            <person name="Magnuson J.K."/>
            <person name="Chen J."/>
            <person name="Drula E."/>
            <person name="Henrissat B."/>
            <person name="Wiebenga A."/>
            <person name="Lubbers R.J."/>
            <person name="Gomes A.C."/>
            <person name="Makela M.R."/>
            <person name="Stajich J."/>
            <person name="Grigoriev I.V."/>
            <person name="Mortensen U.H."/>
            <person name="De Vries R.P."/>
            <person name="Baker S.E."/>
            <person name="Andersen M.R."/>
        </authorList>
    </citation>
    <scope>NUCLEOTIDE SEQUENCE [LARGE SCALE GENOMIC DNA]</scope>
    <source>
        <strain evidence="1 2">CBS 209.92</strain>
    </source>
</reference>
<accession>A0ABR4FRE2</accession>
<sequence length="95" mass="10441">MDRPRRCSFWHLPSTRCGGSEAITECASPRLSLCQQDLDFWPESCLTFISGLALTCTLLDISPHGWMVREVSCCLGCFCEARRLGSGSVQPAGEV</sequence>
<protein>
    <submittedName>
        <fullName evidence="1">Uncharacterized protein</fullName>
    </submittedName>
</protein>
<evidence type="ECO:0000313" key="2">
    <source>
        <dbReference type="Proteomes" id="UP001610563"/>
    </source>
</evidence>
<dbReference type="Proteomes" id="UP001610563">
    <property type="component" value="Unassembled WGS sequence"/>
</dbReference>
<keyword evidence="2" id="KW-1185">Reference proteome</keyword>
<name>A0ABR4FRE2_9EURO</name>
<proteinExistence type="predicted"/>
<dbReference type="EMBL" id="JBFTWV010000133">
    <property type="protein sequence ID" value="KAL2785815.1"/>
    <property type="molecule type" value="Genomic_DNA"/>
</dbReference>
<evidence type="ECO:0000313" key="1">
    <source>
        <dbReference type="EMBL" id="KAL2785815.1"/>
    </source>
</evidence>
<comment type="caution">
    <text evidence="1">The sequence shown here is derived from an EMBL/GenBank/DDBJ whole genome shotgun (WGS) entry which is preliminary data.</text>
</comment>
<gene>
    <name evidence="1" type="ORF">BJX66DRAFT_314114</name>
</gene>